<protein>
    <recommendedName>
        <fullName evidence="4">Transcription initiation factor TFIID subunit 8</fullName>
    </recommendedName>
</protein>
<gene>
    <name evidence="2" type="ORF">TVAG_276000</name>
</gene>
<dbReference type="EMBL" id="DS113540">
    <property type="protein sequence ID" value="EAY02326.1"/>
    <property type="molecule type" value="Genomic_DNA"/>
</dbReference>
<evidence type="ECO:0008006" key="4">
    <source>
        <dbReference type="Google" id="ProtNLM"/>
    </source>
</evidence>
<accession>A2EYH3</accession>
<dbReference type="InterPro" id="IPR009072">
    <property type="entry name" value="Histone-fold"/>
</dbReference>
<reference evidence="2" key="2">
    <citation type="journal article" date="2007" name="Science">
        <title>Draft genome sequence of the sexually transmitted pathogen Trichomonas vaginalis.</title>
        <authorList>
            <person name="Carlton J.M."/>
            <person name="Hirt R.P."/>
            <person name="Silva J.C."/>
            <person name="Delcher A.L."/>
            <person name="Schatz M."/>
            <person name="Zhao Q."/>
            <person name="Wortman J.R."/>
            <person name="Bidwell S.L."/>
            <person name="Alsmark U.C.M."/>
            <person name="Besteiro S."/>
            <person name="Sicheritz-Ponten T."/>
            <person name="Noel C.J."/>
            <person name="Dacks J.B."/>
            <person name="Foster P.G."/>
            <person name="Simillion C."/>
            <person name="Van de Peer Y."/>
            <person name="Miranda-Saavedra D."/>
            <person name="Barton G.J."/>
            <person name="Westrop G.D."/>
            <person name="Mueller S."/>
            <person name="Dessi D."/>
            <person name="Fiori P.L."/>
            <person name="Ren Q."/>
            <person name="Paulsen I."/>
            <person name="Zhang H."/>
            <person name="Bastida-Corcuera F.D."/>
            <person name="Simoes-Barbosa A."/>
            <person name="Brown M.T."/>
            <person name="Hayes R.D."/>
            <person name="Mukherjee M."/>
            <person name="Okumura C.Y."/>
            <person name="Schneider R."/>
            <person name="Smith A.J."/>
            <person name="Vanacova S."/>
            <person name="Villalvazo M."/>
            <person name="Haas B.J."/>
            <person name="Pertea M."/>
            <person name="Feldblyum T.V."/>
            <person name="Utterback T.R."/>
            <person name="Shu C.L."/>
            <person name="Osoegawa K."/>
            <person name="de Jong P.J."/>
            <person name="Hrdy I."/>
            <person name="Horvathova L."/>
            <person name="Zubacova Z."/>
            <person name="Dolezal P."/>
            <person name="Malik S.B."/>
            <person name="Logsdon J.M. Jr."/>
            <person name="Henze K."/>
            <person name="Gupta A."/>
            <person name="Wang C.C."/>
            <person name="Dunne R.L."/>
            <person name="Upcroft J.A."/>
            <person name="Upcroft P."/>
            <person name="White O."/>
            <person name="Salzberg S.L."/>
            <person name="Tang P."/>
            <person name="Chiu C.-H."/>
            <person name="Lee Y.-S."/>
            <person name="Embley T.M."/>
            <person name="Coombs G.H."/>
            <person name="Mottram J.C."/>
            <person name="Tachezy J."/>
            <person name="Fraser-Liggett C.M."/>
            <person name="Johnson P.J."/>
        </authorList>
    </citation>
    <scope>NUCLEOTIDE SEQUENCE [LARGE SCALE GENOMIC DNA]</scope>
    <source>
        <strain evidence="2">G3</strain>
    </source>
</reference>
<feature type="compositionally biased region" description="Basic and acidic residues" evidence="1">
    <location>
        <begin position="138"/>
        <end position="150"/>
    </location>
</feature>
<dbReference type="InParanoid" id="A2EYH3"/>
<reference evidence="2" key="1">
    <citation type="submission" date="2006-10" db="EMBL/GenBank/DDBJ databases">
        <authorList>
            <person name="Amadeo P."/>
            <person name="Zhao Q."/>
            <person name="Wortman J."/>
            <person name="Fraser-Liggett C."/>
            <person name="Carlton J."/>
        </authorList>
    </citation>
    <scope>NUCLEOTIDE SEQUENCE</scope>
    <source>
        <strain evidence="2">G3</strain>
    </source>
</reference>
<evidence type="ECO:0000256" key="1">
    <source>
        <dbReference type="SAM" id="MobiDB-lite"/>
    </source>
</evidence>
<feature type="region of interest" description="Disordered" evidence="1">
    <location>
        <begin position="129"/>
        <end position="150"/>
    </location>
</feature>
<dbReference type="VEuPathDB" id="TrichDB:TVAGG3_0864350"/>
<dbReference type="Proteomes" id="UP000001542">
    <property type="component" value="Unassembled WGS sequence"/>
</dbReference>
<keyword evidence="3" id="KW-1185">Reference proteome</keyword>
<dbReference type="GO" id="GO:0046982">
    <property type="term" value="F:protein heterodimerization activity"/>
    <property type="evidence" value="ECO:0007669"/>
    <property type="project" value="InterPro"/>
</dbReference>
<dbReference type="AlphaFoldDB" id="A2EYH3"/>
<dbReference type="SMR" id="A2EYH3"/>
<dbReference type="RefSeq" id="XP_001314641.1">
    <property type="nucleotide sequence ID" value="XM_001314611.1"/>
</dbReference>
<sequence length="227" mass="26098">MSEASILILNDVIVDFIREICKFSSKMSILSGRTEVNAYDLFFALERVANENTNSLNTFIIQHENSISSTLYAPNFPQPKLSEYYKQQIEDNPGEIHFARRFPIIQSQSPEFPFIPSFYPKIPSLKTTPDAESVLQTEKTKDYEKDKRKSREQKILQSELDGMDKDSQLIAPQFVNFNFAKLLGSDTSTNPEQNRISSDILNGIKPIIEPEKEFLFEPYKPKEDLDS</sequence>
<evidence type="ECO:0000313" key="2">
    <source>
        <dbReference type="EMBL" id="EAY02326.1"/>
    </source>
</evidence>
<dbReference type="Gene3D" id="1.10.20.10">
    <property type="entry name" value="Histone, subunit A"/>
    <property type="match status" value="1"/>
</dbReference>
<dbReference type="CDD" id="cd00076">
    <property type="entry name" value="HFD_SF"/>
    <property type="match status" value="1"/>
</dbReference>
<name>A2EYH3_TRIV3</name>
<evidence type="ECO:0000313" key="3">
    <source>
        <dbReference type="Proteomes" id="UP000001542"/>
    </source>
</evidence>
<proteinExistence type="predicted"/>
<dbReference type="KEGG" id="tva:4760163"/>
<organism evidence="2 3">
    <name type="scientific">Trichomonas vaginalis (strain ATCC PRA-98 / G3)</name>
    <dbReference type="NCBI Taxonomy" id="412133"/>
    <lineage>
        <taxon>Eukaryota</taxon>
        <taxon>Metamonada</taxon>
        <taxon>Parabasalia</taxon>
        <taxon>Trichomonadida</taxon>
        <taxon>Trichomonadidae</taxon>
        <taxon>Trichomonas</taxon>
    </lineage>
</organism>
<dbReference type="VEuPathDB" id="TrichDB:TVAG_276000"/>